<keyword evidence="3" id="KW-1185">Reference proteome</keyword>
<keyword evidence="1" id="KW-0812">Transmembrane</keyword>
<keyword evidence="1" id="KW-0472">Membrane</keyword>
<feature type="transmembrane region" description="Helical" evidence="1">
    <location>
        <begin position="12"/>
        <end position="31"/>
    </location>
</feature>
<reference evidence="2" key="2">
    <citation type="submission" date="2022-10" db="EMBL/GenBank/DDBJ databases">
        <authorList>
            <consortium name="ENA_rothamsted_submissions"/>
            <consortium name="culmorum"/>
            <person name="King R."/>
        </authorList>
    </citation>
    <scope>NUCLEOTIDE SEQUENCE</scope>
</reference>
<organism evidence="2 3">
    <name type="scientific">Chironomus riparius</name>
    <dbReference type="NCBI Taxonomy" id="315576"/>
    <lineage>
        <taxon>Eukaryota</taxon>
        <taxon>Metazoa</taxon>
        <taxon>Ecdysozoa</taxon>
        <taxon>Arthropoda</taxon>
        <taxon>Hexapoda</taxon>
        <taxon>Insecta</taxon>
        <taxon>Pterygota</taxon>
        <taxon>Neoptera</taxon>
        <taxon>Endopterygota</taxon>
        <taxon>Diptera</taxon>
        <taxon>Nematocera</taxon>
        <taxon>Chironomoidea</taxon>
        <taxon>Chironomidae</taxon>
        <taxon>Chironominae</taxon>
        <taxon>Chironomus</taxon>
    </lineage>
</organism>
<evidence type="ECO:0000313" key="3">
    <source>
        <dbReference type="Proteomes" id="UP001153620"/>
    </source>
</evidence>
<proteinExistence type="predicted"/>
<evidence type="ECO:0000256" key="1">
    <source>
        <dbReference type="SAM" id="Phobius"/>
    </source>
</evidence>
<dbReference type="AlphaFoldDB" id="A0A9N9WWR3"/>
<evidence type="ECO:0000313" key="2">
    <source>
        <dbReference type="EMBL" id="CAG9806940.1"/>
    </source>
</evidence>
<gene>
    <name evidence="2" type="ORF">CHIRRI_LOCUS9793</name>
</gene>
<sequence>MNPETKTTLGVVFIILAVLAFMATIVTRNYLNNLLRLRSNFIYEKSLNDTWHKTVALGFSSRKARQFFSNEVTYEAQLGLPPDETDKFPELFDDQNEHVQQEAERILKELRALEKIKNQ</sequence>
<dbReference type="EMBL" id="OU895879">
    <property type="protein sequence ID" value="CAG9806940.1"/>
    <property type="molecule type" value="Genomic_DNA"/>
</dbReference>
<reference evidence="2" key="1">
    <citation type="submission" date="2022-01" db="EMBL/GenBank/DDBJ databases">
        <authorList>
            <person name="King R."/>
        </authorList>
    </citation>
    <scope>NUCLEOTIDE SEQUENCE</scope>
</reference>
<name>A0A9N9WWR3_9DIPT</name>
<dbReference type="Proteomes" id="UP001153620">
    <property type="component" value="Chromosome 3"/>
</dbReference>
<keyword evidence="1" id="KW-1133">Transmembrane helix</keyword>
<protein>
    <submittedName>
        <fullName evidence="2">Uncharacterized protein</fullName>
    </submittedName>
</protein>
<accession>A0A9N9WWR3</accession>